<dbReference type="InterPro" id="IPR030395">
    <property type="entry name" value="GP_PDE_dom"/>
</dbReference>
<organism evidence="2 3">
    <name type="scientific">SAR86 cluster bacterium</name>
    <dbReference type="NCBI Taxonomy" id="2030880"/>
    <lineage>
        <taxon>Bacteria</taxon>
        <taxon>Pseudomonadati</taxon>
        <taxon>Pseudomonadota</taxon>
        <taxon>Gammaproteobacteria</taxon>
        <taxon>SAR86 cluster</taxon>
    </lineage>
</organism>
<dbReference type="PROSITE" id="PS50007">
    <property type="entry name" value="PIPLC_X_DOMAIN"/>
    <property type="match status" value="1"/>
</dbReference>
<sequence>MKTYLKYDGLEVLAHRGGAEEAAENTLESFEYSISLGCKFIETDVQVSSDGIPYIFHDDDLKRICGISKKFDSLSSQDIDKISIFDGHKIPRLNDVLEVFPDTKFQIDFKTDEVVQPALDVISRSKASERVCIASFNSKRLQGVRESHPNLCISMGPNEVYKTLAASFNLYKKNISGDCLQIPMSYYGIRVVTQRFVNFLKSKGLKVMVWTINDVKTFKFLIDLNVDGIITDKPKLLFETLKKSKDTF</sequence>
<proteinExistence type="predicted"/>
<comment type="caution">
    <text evidence="2">The sequence shown here is derived from an EMBL/GenBank/DDBJ whole genome shotgun (WGS) entry which is preliminary data.</text>
</comment>
<dbReference type="SUPFAM" id="SSF51695">
    <property type="entry name" value="PLC-like phosphodiesterases"/>
    <property type="match status" value="1"/>
</dbReference>
<dbReference type="AlphaFoldDB" id="A0A520N156"/>
<dbReference type="PANTHER" id="PTHR46211:SF14">
    <property type="entry name" value="GLYCEROPHOSPHODIESTER PHOSPHODIESTERASE"/>
    <property type="match status" value="1"/>
</dbReference>
<evidence type="ECO:0000313" key="2">
    <source>
        <dbReference type="EMBL" id="RZO27153.1"/>
    </source>
</evidence>
<evidence type="ECO:0000313" key="3">
    <source>
        <dbReference type="Proteomes" id="UP000318710"/>
    </source>
</evidence>
<dbReference type="PROSITE" id="PS51704">
    <property type="entry name" value="GP_PDE"/>
    <property type="match status" value="1"/>
</dbReference>
<accession>A0A520N156</accession>
<reference evidence="2 3" key="1">
    <citation type="submission" date="2019-02" db="EMBL/GenBank/DDBJ databases">
        <title>Prokaryotic population dynamics and viral predation in marine succession experiment using metagenomics: the confinement effect.</title>
        <authorList>
            <person name="Haro-Moreno J.M."/>
            <person name="Rodriguez-Valera F."/>
            <person name="Lopez-Perez M."/>
        </authorList>
    </citation>
    <scope>NUCLEOTIDE SEQUENCE [LARGE SCALE GENOMIC DNA]</scope>
    <source>
        <strain evidence="2">MED-G160</strain>
    </source>
</reference>
<dbReference type="PANTHER" id="PTHR46211">
    <property type="entry name" value="GLYCEROPHOSPHORYL DIESTER PHOSPHODIESTERASE"/>
    <property type="match status" value="1"/>
</dbReference>
<name>A0A520N156_9GAMM</name>
<protein>
    <submittedName>
        <fullName evidence="2">Glycerophosphodiester phosphodiesterase</fullName>
    </submittedName>
</protein>
<dbReference type="EMBL" id="SHBF01000018">
    <property type="protein sequence ID" value="RZO27153.1"/>
    <property type="molecule type" value="Genomic_DNA"/>
</dbReference>
<dbReference type="Gene3D" id="3.20.20.190">
    <property type="entry name" value="Phosphatidylinositol (PI) phosphodiesterase"/>
    <property type="match status" value="1"/>
</dbReference>
<evidence type="ECO:0000259" key="1">
    <source>
        <dbReference type="PROSITE" id="PS51704"/>
    </source>
</evidence>
<dbReference type="Pfam" id="PF03009">
    <property type="entry name" value="GDPD"/>
    <property type="match status" value="1"/>
</dbReference>
<dbReference type="GO" id="GO:0008081">
    <property type="term" value="F:phosphoric diester hydrolase activity"/>
    <property type="evidence" value="ECO:0007669"/>
    <property type="project" value="InterPro"/>
</dbReference>
<feature type="domain" description="GP-PDE" evidence="1">
    <location>
        <begin position="10"/>
        <end position="241"/>
    </location>
</feature>
<dbReference type="Proteomes" id="UP000318710">
    <property type="component" value="Unassembled WGS sequence"/>
</dbReference>
<dbReference type="InterPro" id="IPR017946">
    <property type="entry name" value="PLC-like_Pdiesterase_TIM-brl"/>
</dbReference>
<gene>
    <name evidence="2" type="ORF">EVA93_03385</name>
</gene>
<dbReference type="GO" id="GO:0006629">
    <property type="term" value="P:lipid metabolic process"/>
    <property type="evidence" value="ECO:0007669"/>
    <property type="project" value="InterPro"/>
</dbReference>